<dbReference type="NCBIfam" id="TIGR00756">
    <property type="entry name" value="PPR"/>
    <property type="match status" value="7"/>
</dbReference>
<feature type="repeat" description="PPR" evidence="3">
    <location>
        <begin position="224"/>
        <end position="258"/>
    </location>
</feature>
<dbReference type="PROSITE" id="PS51375">
    <property type="entry name" value="PPR"/>
    <property type="match status" value="9"/>
</dbReference>
<keyword evidence="2" id="KW-0677">Repeat</keyword>
<dbReference type="Gene3D" id="1.25.40.10">
    <property type="entry name" value="Tetratricopeptide repeat domain"/>
    <property type="match status" value="3"/>
</dbReference>
<comment type="similarity">
    <text evidence="1">Belongs to the PPR family. P subfamily.</text>
</comment>
<dbReference type="Pfam" id="PF01535">
    <property type="entry name" value="PPR"/>
    <property type="match status" value="1"/>
</dbReference>
<dbReference type="InterPro" id="IPR011990">
    <property type="entry name" value="TPR-like_helical_dom_sf"/>
</dbReference>
<dbReference type="SUPFAM" id="SSF81901">
    <property type="entry name" value="HCP-like"/>
    <property type="match status" value="1"/>
</dbReference>
<evidence type="ECO:0000313" key="4">
    <source>
        <dbReference type="EMBL" id="GER26731.1"/>
    </source>
</evidence>
<evidence type="ECO:0000313" key="5">
    <source>
        <dbReference type="Proteomes" id="UP000325081"/>
    </source>
</evidence>
<keyword evidence="5" id="KW-1185">Reference proteome</keyword>
<feature type="repeat" description="PPR" evidence="3">
    <location>
        <begin position="295"/>
        <end position="329"/>
    </location>
</feature>
<accession>A0A5A7P2G5</accession>
<feature type="repeat" description="PPR" evidence="3">
    <location>
        <begin position="505"/>
        <end position="539"/>
    </location>
</feature>
<evidence type="ECO:0000256" key="2">
    <source>
        <dbReference type="ARBA" id="ARBA00022737"/>
    </source>
</evidence>
<name>A0A5A7P2G5_STRAF</name>
<feature type="repeat" description="PPR" evidence="3">
    <location>
        <begin position="259"/>
        <end position="294"/>
    </location>
</feature>
<dbReference type="Proteomes" id="UP000325081">
    <property type="component" value="Unassembled WGS sequence"/>
</dbReference>
<evidence type="ECO:0000256" key="3">
    <source>
        <dbReference type="PROSITE-ProRule" id="PRU00708"/>
    </source>
</evidence>
<comment type="caution">
    <text evidence="4">The sequence shown here is derived from an EMBL/GenBank/DDBJ whole genome shotgun (WGS) entry which is preliminary data.</text>
</comment>
<feature type="repeat" description="PPR" evidence="3">
    <location>
        <begin position="435"/>
        <end position="465"/>
    </location>
</feature>
<gene>
    <name evidence="4" type="ORF">STAS_02394</name>
</gene>
<proteinExistence type="inferred from homology"/>
<reference evidence="5" key="1">
    <citation type="journal article" date="2019" name="Curr. Biol.">
        <title>Genome Sequence of Striga asiatica Provides Insight into the Evolution of Plant Parasitism.</title>
        <authorList>
            <person name="Yoshida S."/>
            <person name="Kim S."/>
            <person name="Wafula E.K."/>
            <person name="Tanskanen J."/>
            <person name="Kim Y.M."/>
            <person name="Honaas L."/>
            <person name="Yang Z."/>
            <person name="Spallek T."/>
            <person name="Conn C.E."/>
            <person name="Ichihashi Y."/>
            <person name="Cheong K."/>
            <person name="Cui S."/>
            <person name="Der J.P."/>
            <person name="Gundlach H."/>
            <person name="Jiao Y."/>
            <person name="Hori C."/>
            <person name="Ishida J.K."/>
            <person name="Kasahara H."/>
            <person name="Kiba T."/>
            <person name="Kim M.S."/>
            <person name="Koo N."/>
            <person name="Laohavisit A."/>
            <person name="Lee Y.H."/>
            <person name="Lumba S."/>
            <person name="McCourt P."/>
            <person name="Mortimer J.C."/>
            <person name="Mutuku J.M."/>
            <person name="Nomura T."/>
            <person name="Sasaki-Sekimoto Y."/>
            <person name="Seto Y."/>
            <person name="Wang Y."/>
            <person name="Wakatake T."/>
            <person name="Sakakibara H."/>
            <person name="Demura T."/>
            <person name="Yamaguchi S."/>
            <person name="Yoneyama K."/>
            <person name="Manabe R.I."/>
            <person name="Nelson D.C."/>
            <person name="Schulman A.H."/>
            <person name="Timko M.P."/>
            <person name="dePamphilis C.W."/>
            <person name="Choi D."/>
            <person name="Shirasu K."/>
        </authorList>
    </citation>
    <scope>NUCLEOTIDE SEQUENCE [LARGE SCALE GENOMIC DNA]</scope>
    <source>
        <strain evidence="5">cv. UVA1</strain>
    </source>
</reference>
<feature type="repeat" description="PPR" evidence="3">
    <location>
        <begin position="330"/>
        <end position="364"/>
    </location>
</feature>
<dbReference type="AlphaFoldDB" id="A0A5A7P2G5"/>
<sequence>MAVSPVLANSFQPVCCSRATRPIKNSKPTTATKFAPPPQRVSAPISSNIAQKCGEALIKPANVSRRTSKGLSASKEERESAIVDIQNSSDLASALSRLSNFLECGLCSSLVFLIFLGYAIVKERNSRVPCLEFCLCTEVLDSLPHSAYRSGELLRASELNVVLRHFGKLNRWNDLSQLFDWMRQQDKINFASYSSYIKFIGLESNSSKAMEIYNSIKDDSVKTNVSVCNSTLHCLIKSGKFDGSLKLFTQMKQAGLVPDIVTYSTLLAGCTKVKGGYSKAMELVREMKSRGLHMDVVVYGTLISVCASNNQCEAAEKYFNQMKSEGHSPNVFHYSSLLNSYAADGNYRKADELIQDMRSAGLTLNKVILTTLLKVYVKSGLFEKSRELLDELQALGYAQDEMPYCLLMDGLGKTGKLTEAKSIFDEMRQREVKNDGYSYSIMISALCRNGLLEEAKQLACEFETKYGKYDVVILNSMLSAYCRSREMENVMRMMKKMDESAISPDWNTFHMLIKYFCKEKLYLLAYRTMEDMHRKGHQPDEDLSSSLINRLGKNGAHSEAFSVYTMLRYGKRTIRKALHEKILHILLAGGLFKDAYVVVKDNAKFISQPAIRKFATSFMEKGNINLVNDVIKTIHKSGYKIDQGIFHLAISRYIEHPEKKELLFHLLQWMPGQGFPVDSSTRDLIVKNSHLFGRHSLAELLSKHHAVLKANRSHKREN</sequence>
<dbReference type="InterPro" id="IPR002885">
    <property type="entry name" value="PPR_rpt"/>
</dbReference>
<dbReference type="OrthoDB" id="185373at2759"/>
<dbReference type="Pfam" id="PF13812">
    <property type="entry name" value="PPR_3"/>
    <property type="match status" value="1"/>
</dbReference>
<dbReference type="EMBL" id="BKCP01001114">
    <property type="protein sequence ID" value="GER26731.1"/>
    <property type="molecule type" value="Genomic_DNA"/>
</dbReference>
<evidence type="ECO:0000256" key="1">
    <source>
        <dbReference type="ARBA" id="ARBA00007626"/>
    </source>
</evidence>
<dbReference type="Pfam" id="PF13041">
    <property type="entry name" value="PPR_2"/>
    <property type="match status" value="3"/>
</dbReference>
<feature type="repeat" description="PPR" evidence="3">
    <location>
        <begin position="365"/>
        <end position="399"/>
    </location>
</feature>
<feature type="repeat" description="PPR" evidence="3">
    <location>
        <begin position="470"/>
        <end position="504"/>
    </location>
</feature>
<dbReference type="PANTHER" id="PTHR47447:SF21">
    <property type="entry name" value="PENTACOTRIPEPTIDE-REPEAT REGION OF PRORP DOMAIN-CONTAINING PROTEIN"/>
    <property type="match status" value="1"/>
</dbReference>
<dbReference type="PANTHER" id="PTHR47447">
    <property type="entry name" value="OS03G0856100 PROTEIN"/>
    <property type="match status" value="1"/>
</dbReference>
<feature type="repeat" description="PPR" evidence="3">
    <location>
        <begin position="400"/>
        <end position="434"/>
    </location>
</feature>
<organism evidence="4 5">
    <name type="scientific">Striga asiatica</name>
    <name type="common">Asiatic witchweed</name>
    <name type="synonym">Buchnera asiatica</name>
    <dbReference type="NCBI Taxonomy" id="4170"/>
    <lineage>
        <taxon>Eukaryota</taxon>
        <taxon>Viridiplantae</taxon>
        <taxon>Streptophyta</taxon>
        <taxon>Embryophyta</taxon>
        <taxon>Tracheophyta</taxon>
        <taxon>Spermatophyta</taxon>
        <taxon>Magnoliopsida</taxon>
        <taxon>eudicotyledons</taxon>
        <taxon>Gunneridae</taxon>
        <taxon>Pentapetalae</taxon>
        <taxon>asterids</taxon>
        <taxon>lamiids</taxon>
        <taxon>Lamiales</taxon>
        <taxon>Orobanchaceae</taxon>
        <taxon>Buchnereae</taxon>
        <taxon>Striga</taxon>
    </lineage>
</organism>
<protein>
    <submittedName>
        <fullName evidence="4">Pentatricopeptide repeat-containing protein</fullName>
    </submittedName>
</protein>